<proteinExistence type="predicted"/>
<evidence type="ECO:0000313" key="2">
    <source>
        <dbReference type="EMBL" id="CUT04530.1"/>
    </source>
</evidence>
<dbReference type="EMBL" id="CZVV01000123">
    <property type="protein sequence ID" value="CUT04530.1"/>
    <property type="molecule type" value="Genomic_DNA"/>
</dbReference>
<accession>A0A916PF17</accession>
<dbReference type="AlphaFoldDB" id="A0A916PF17"/>
<name>A0A916PF17_KRYT1</name>
<gene>
    <name evidence="2" type="ORF">JGI25_01433</name>
</gene>
<feature type="compositionally biased region" description="Basic and acidic residues" evidence="1">
    <location>
        <begin position="94"/>
        <end position="103"/>
    </location>
</feature>
<organism evidence="2 3">
    <name type="scientific">Kryptobacter tengchongensis</name>
    <dbReference type="NCBI Taxonomy" id="1643429"/>
    <lineage>
        <taxon>Bacteria</taxon>
        <taxon>Pseudomonadati</taxon>
        <taxon>Candidatus Kryptoniota</taxon>
        <taxon>Candidatus Kryptobacter</taxon>
    </lineage>
</organism>
<protein>
    <submittedName>
        <fullName evidence="2">Uncharacterized protein</fullName>
    </submittedName>
</protein>
<reference evidence="2 3" key="1">
    <citation type="submission" date="2015-11" db="EMBL/GenBank/DDBJ databases">
        <authorList>
            <person name="Varghese N."/>
        </authorList>
    </citation>
    <scope>NUCLEOTIDE SEQUENCE [LARGE SCALE GENOMIC DNA]</scope>
    <source>
        <strain evidence="2 3">JGI-25</strain>
    </source>
</reference>
<feature type="compositionally biased region" description="Basic and acidic residues" evidence="1">
    <location>
        <begin position="160"/>
        <end position="180"/>
    </location>
</feature>
<sequence length="180" mass="19938">MKKLILVVLVLSGCYTVIKHPEVNYIDSSGEVYTSHISYRSDCAGCHSVSELNYFYDLVPAHTASPWAYYNSPWWFWWSGNYVDTARAQNMEMPSERQREFGSHRTASGNSSFTPPPPTRTPPKSTSGIEGDSSSSSMGKAKTTNDRGDQSGFRSSTSGDSREQNKDGNKESEGKRNIGS</sequence>
<feature type="compositionally biased region" description="Low complexity" evidence="1">
    <location>
        <begin position="122"/>
        <end position="142"/>
    </location>
</feature>
<comment type="caution">
    <text evidence="2">The sequence shown here is derived from an EMBL/GenBank/DDBJ whole genome shotgun (WGS) entry which is preliminary data.</text>
</comment>
<feature type="non-terminal residue" evidence="2">
    <location>
        <position position="180"/>
    </location>
</feature>
<evidence type="ECO:0000313" key="3">
    <source>
        <dbReference type="Proteomes" id="UP000243105"/>
    </source>
</evidence>
<dbReference type="Proteomes" id="UP000243105">
    <property type="component" value="Unassembled WGS sequence"/>
</dbReference>
<feature type="region of interest" description="Disordered" evidence="1">
    <location>
        <begin position="93"/>
        <end position="180"/>
    </location>
</feature>
<evidence type="ECO:0000256" key="1">
    <source>
        <dbReference type="SAM" id="MobiDB-lite"/>
    </source>
</evidence>